<reference evidence="2" key="1">
    <citation type="submission" date="2020-11" db="EMBL/GenBank/DDBJ databases">
        <authorList>
            <consortium name="DOE Joint Genome Institute"/>
            <person name="Ahrendt S."/>
            <person name="Riley R."/>
            <person name="Andreopoulos W."/>
            <person name="Labutti K."/>
            <person name="Pangilinan J."/>
            <person name="Ruiz-Duenas F.J."/>
            <person name="Barrasa J.M."/>
            <person name="Sanchez-Garcia M."/>
            <person name="Camarero S."/>
            <person name="Miyauchi S."/>
            <person name="Serrano A."/>
            <person name="Linde D."/>
            <person name="Babiker R."/>
            <person name="Drula E."/>
            <person name="Ayuso-Fernandez I."/>
            <person name="Pacheco R."/>
            <person name="Padilla G."/>
            <person name="Ferreira P."/>
            <person name="Barriuso J."/>
            <person name="Kellner H."/>
            <person name="Castanera R."/>
            <person name="Alfaro M."/>
            <person name="Ramirez L."/>
            <person name="Pisabarro A.G."/>
            <person name="Kuo A."/>
            <person name="Tritt A."/>
            <person name="Lipzen A."/>
            <person name="He G."/>
            <person name="Yan M."/>
            <person name="Ng V."/>
            <person name="Cullen D."/>
            <person name="Martin F."/>
            <person name="Rosso M.-N."/>
            <person name="Henrissat B."/>
            <person name="Hibbett D."/>
            <person name="Martinez A.T."/>
            <person name="Grigoriev I.V."/>
        </authorList>
    </citation>
    <scope>NUCLEOTIDE SEQUENCE</scope>
    <source>
        <strain evidence="2">AH 40177</strain>
    </source>
</reference>
<dbReference type="PROSITE" id="PS51340">
    <property type="entry name" value="MOSC"/>
    <property type="match status" value="1"/>
</dbReference>
<sequence length="325" mass="35879">MVDDSGPNGYGDIQVSKILVHPIKSCRGTSVQSCRYTPEGLENDRRFCIVEANSHKVVTAREVAKTVLITPRIEVDENSPHGGVLSISFPKDSGCESFSVPLYPLEEEWERLSDVAMWGNEIDGFICESTFGRSPSKIMSDYLGRPVHLIVKGNTPRPCLPTDTFPELKATTCYQDGYPLLVLSEESIDVLHDEIRARVGTQGVEDKWSEQEFVIERFRPNIVLCGAGPFAEDNFEEISIGRDSETTRKPGILLVSKCARCLLPNVCPETGVRDKAVPYKILMKFRIGIDRQNKMAPCVGCNGVPLGNGMIEVGDSVNIRKIGTA</sequence>
<protein>
    <recommendedName>
        <fullName evidence="1">MOSC domain-containing protein</fullName>
    </recommendedName>
</protein>
<accession>A0A9P5TXH0</accession>
<dbReference type="InterPro" id="IPR005302">
    <property type="entry name" value="MoCF_Sase_C"/>
</dbReference>
<organism evidence="2 3">
    <name type="scientific">Rhodocollybia butyracea</name>
    <dbReference type="NCBI Taxonomy" id="206335"/>
    <lineage>
        <taxon>Eukaryota</taxon>
        <taxon>Fungi</taxon>
        <taxon>Dikarya</taxon>
        <taxon>Basidiomycota</taxon>
        <taxon>Agaricomycotina</taxon>
        <taxon>Agaricomycetes</taxon>
        <taxon>Agaricomycetidae</taxon>
        <taxon>Agaricales</taxon>
        <taxon>Marasmiineae</taxon>
        <taxon>Omphalotaceae</taxon>
        <taxon>Rhodocollybia</taxon>
    </lineage>
</organism>
<dbReference type="GO" id="GO:0030170">
    <property type="term" value="F:pyridoxal phosphate binding"/>
    <property type="evidence" value="ECO:0007669"/>
    <property type="project" value="InterPro"/>
</dbReference>
<dbReference type="PANTHER" id="PTHR14237:SF19">
    <property type="entry name" value="MITOCHONDRIAL AMIDOXIME REDUCING COMPONENT 1"/>
    <property type="match status" value="1"/>
</dbReference>
<dbReference type="Pfam" id="PF03476">
    <property type="entry name" value="MOSC_N"/>
    <property type="match status" value="1"/>
</dbReference>
<proteinExistence type="predicted"/>
<dbReference type="PANTHER" id="PTHR14237">
    <property type="entry name" value="MOLYBDOPTERIN COFACTOR SULFURASE MOSC"/>
    <property type="match status" value="1"/>
</dbReference>
<dbReference type="Proteomes" id="UP000772434">
    <property type="component" value="Unassembled WGS sequence"/>
</dbReference>
<dbReference type="GO" id="GO:0003824">
    <property type="term" value="F:catalytic activity"/>
    <property type="evidence" value="ECO:0007669"/>
    <property type="project" value="InterPro"/>
</dbReference>
<dbReference type="EMBL" id="JADNRY010000553">
    <property type="protein sequence ID" value="KAF9041165.1"/>
    <property type="molecule type" value="Genomic_DNA"/>
</dbReference>
<evidence type="ECO:0000259" key="1">
    <source>
        <dbReference type="PROSITE" id="PS51340"/>
    </source>
</evidence>
<name>A0A9P5TXH0_9AGAR</name>
<dbReference type="InterPro" id="IPR005303">
    <property type="entry name" value="MOCOS_middle"/>
</dbReference>
<dbReference type="AlphaFoldDB" id="A0A9P5TXH0"/>
<dbReference type="OrthoDB" id="17255at2759"/>
<keyword evidence="3" id="KW-1185">Reference proteome</keyword>
<feature type="domain" description="MOSC" evidence="1">
    <location>
        <begin position="154"/>
        <end position="320"/>
    </location>
</feature>
<dbReference type="InterPro" id="IPR011037">
    <property type="entry name" value="Pyrv_Knase-like_insert_dom_sf"/>
</dbReference>
<dbReference type="SUPFAM" id="SSF141673">
    <property type="entry name" value="MOSC N-terminal domain-like"/>
    <property type="match status" value="1"/>
</dbReference>
<dbReference type="SUPFAM" id="SSF50800">
    <property type="entry name" value="PK beta-barrel domain-like"/>
    <property type="match status" value="1"/>
</dbReference>
<comment type="caution">
    <text evidence="2">The sequence shown here is derived from an EMBL/GenBank/DDBJ whole genome shotgun (WGS) entry which is preliminary data.</text>
</comment>
<gene>
    <name evidence="2" type="ORF">BDP27DRAFT_1347363</name>
</gene>
<evidence type="ECO:0000313" key="2">
    <source>
        <dbReference type="EMBL" id="KAF9041165.1"/>
    </source>
</evidence>
<evidence type="ECO:0000313" key="3">
    <source>
        <dbReference type="Proteomes" id="UP000772434"/>
    </source>
</evidence>
<dbReference type="Pfam" id="PF03473">
    <property type="entry name" value="MOSC"/>
    <property type="match status" value="1"/>
</dbReference>
<dbReference type="GO" id="GO:0030151">
    <property type="term" value="F:molybdenum ion binding"/>
    <property type="evidence" value="ECO:0007669"/>
    <property type="project" value="InterPro"/>
</dbReference>